<evidence type="ECO:0000256" key="2">
    <source>
        <dbReference type="SAM" id="Phobius"/>
    </source>
</evidence>
<proteinExistence type="predicted"/>
<dbReference type="SUPFAM" id="SSF48239">
    <property type="entry name" value="Terpenoid cyclases/Protein prenyltransferases"/>
    <property type="match status" value="1"/>
</dbReference>
<evidence type="ECO:0000313" key="3">
    <source>
        <dbReference type="EMBL" id="GGX67204.1"/>
    </source>
</evidence>
<protein>
    <recommendedName>
        <fullName evidence="5">Secreted protein</fullName>
    </recommendedName>
</protein>
<accession>A0A918NH38</accession>
<keyword evidence="2" id="KW-1133">Transmembrane helix</keyword>
<dbReference type="CDD" id="cd00688">
    <property type="entry name" value="ISOPREN_C2_like"/>
    <property type="match status" value="1"/>
</dbReference>
<feature type="transmembrane region" description="Helical" evidence="2">
    <location>
        <begin position="429"/>
        <end position="448"/>
    </location>
</feature>
<dbReference type="EMBL" id="BMWD01000012">
    <property type="protein sequence ID" value="GGX67204.1"/>
    <property type="molecule type" value="Genomic_DNA"/>
</dbReference>
<feature type="region of interest" description="Disordered" evidence="1">
    <location>
        <begin position="1"/>
        <end position="20"/>
    </location>
</feature>
<dbReference type="InterPro" id="IPR008930">
    <property type="entry name" value="Terpenoid_cyclase/PrenylTrfase"/>
</dbReference>
<keyword evidence="2" id="KW-0472">Membrane</keyword>
<keyword evidence="4" id="KW-1185">Reference proteome</keyword>
<evidence type="ECO:0000256" key="1">
    <source>
        <dbReference type="SAM" id="MobiDB-lite"/>
    </source>
</evidence>
<feature type="region of interest" description="Disordered" evidence="1">
    <location>
        <begin position="392"/>
        <end position="424"/>
    </location>
</feature>
<dbReference type="Gene3D" id="1.50.10.20">
    <property type="match status" value="1"/>
</dbReference>
<evidence type="ECO:0000313" key="4">
    <source>
        <dbReference type="Proteomes" id="UP000645555"/>
    </source>
</evidence>
<dbReference type="Proteomes" id="UP000645555">
    <property type="component" value="Unassembled WGS sequence"/>
</dbReference>
<gene>
    <name evidence="3" type="ORF">GCM10010515_38660</name>
</gene>
<reference evidence="3" key="2">
    <citation type="submission" date="2020-09" db="EMBL/GenBank/DDBJ databases">
        <authorList>
            <person name="Sun Q."/>
            <person name="Ohkuma M."/>
        </authorList>
    </citation>
    <scope>NUCLEOTIDE SEQUENCE</scope>
    <source>
        <strain evidence="3">JCM 4956</strain>
    </source>
</reference>
<comment type="caution">
    <text evidence="3">The sequence shown here is derived from an EMBL/GenBank/DDBJ whole genome shotgun (WGS) entry which is preliminary data.</text>
</comment>
<organism evidence="3 4">
    <name type="scientific">Streptomyces fructofermentans</name>
    <dbReference type="NCBI Taxonomy" id="152141"/>
    <lineage>
        <taxon>Bacteria</taxon>
        <taxon>Bacillati</taxon>
        <taxon>Actinomycetota</taxon>
        <taxon>Actinomycetes</taxon>
        <taxon>Kitasatosporales</taxon>
        <taxon>Streptomycetaceae</taxon>
        <taxon>Streptomyces</taxon>
    </lineage>
</organism>
<sequence>MTGTVEAYGAEPPGAPGCPAPHRERHPPIMFVRRSAAVLAATAVIGTAFAPAALADESPSAAPSQAVPSGLYGTTDPTYDGVWRQSLALLAQDTVDVRPAAKAVDWLVGQQCASGAFAAYRPDPAAECGAKTQVDTNSTAAALQALEALDAKDSVTGAAVKWLKSVQNEDGGWGYLPGTPSDTNSTAVVIGALEAADVDPQDVPSKDDRTPYDALRGLSVPCAEDGGGAFAYQPDKKGRLAANADATAAGVLGALGEGMAAEPEEGADGDTSKGSRCVAGDSLSIKDAAANGAGYLADAVAKDGHLKSALAGAKDQPDYGNTADAVVALATSGRTVEAGKSLAWLEKNSADWAAQSGPAAYAQLIFAAHAAGTDPRAFGGADLVKQLGATGPAASEAGTDAKSGSTDGNADNTDNTDKSDKDDTDGGVSAWWIVGVGLVGGIGIGFLISGRKKKQQ</sequence>
<keyword evidence="2" id="KW-0812">Transmembrane</keyword>
<name>A0A918NH38_9ACTN</name>
<evidence type="ECO:0008006" key="5">
    <source>
        <dbReference type="Google" id="ProtNLM"/>
    </source>
</evidence>
<reference evidence="3" key="1">
    <citation type="journal article" date="2014" name="Int. J. Syst. Evol. Microbiol.">
        <title>Complete genome sequence of Corynebacterium casei LMG S-19264T (=DSM 44701T), isolated from a smear-ripened cheese.</title>
        <authorList>
            <consortium name="US DOE Joint Genome Institute (JGI-PGF)"/>
            <person name="Walter F."/>
            <person name="Albersmeier A."/>
            <person name="Kalinowski J."/>
            <person name="Ruckert C."/>
        </authorList>
    </citation>
    <scope>NUCLEOTIDE SEQUENCE</scope>
    <source>
        <strain evidence="3">JCM 4956</strain>
    </source>
</reference>
<dbReference type="AlphaFoldDB" id="A0A918NH38"/>